<keyword evidence="5 10" id="KW-0560">Oxidoreductase</keyword>
<keyword evidence="3 8" id="KW-0274">FAD</keyword>
<dbReference type="PANTHER" id="PTHR43014">
    <property type="entry name" value="MERCURIC REDUCTASE"/>
    <property type="match status" value="1"/>
</dbReference>
<feature type="domain" description="FAD/NAD(P)-binding" evidence="12">
    <location>
        <begin position="13"/>
        <end position="326"/>
    </location>
</feature>
<dbReference type="AlphaFoldDB" id="A0A1Y6C751"/>
<dbReference type="Gene3D" id="3.50.50.60">
    <property type="entry name" value="FAD/NAD(P)-binding domain"/>
    <property type="match status" value="2"/>
</dbReference>
<accession>A0A1Y6C751</accession>
<evidence type="ECO:0000256" key="5">
    <source>
        <dbReference type="ARBA" id="ARBA00023002"/>
    </source>
</evidence>
<keyword evidence="14" id="KW-1185">Reference proteome</keyword>
<dbReference type="InterPro" id="IPR036188">
    <property type="entry name" value="FAD/NAD-bd_sf"/>
</dbReference>
<dbReference type="Proteomes" id="UP000192917">
    <property type="component" value="Unassembled WGS sequence"/>
</dbReference>
<dbReference type="PANTHER" id="PTHR43014:SF2">
    <property type="entry name" value="MERCURIC REDUCTASE"/>
    <property type="match status" value="1"/>
</dbReference>
<dbReference type="EMBL" id="FWZX01000016">
    <property type="protein sequence ID" value="SMF46660.1"/>
    <property type="molecule type" value="Genomic_DNA"/>
</dbReference>
<evidence type="ECO:0000259" key="12">
    <source>
        <dbReference type="Pfam" id="PF07992"/>
    </source>
</evidence>
<evidence type="ECO:0000313" key="13">
    <source>
        <dbReference type="EMBL" id="SMF46660.1"/>
    </source>
</evidence>
<keyword evidence="8" id="KW-0547">Nucleotide-binding</keyword>
<gene>
    <name evidence="13" type="ORF">SAMN05428998_116115</name>
</gene>
<keyword evidence="4" id="KW-0521">NADP</keyword>
<keyword evidence="6" id="KW-1015">Disulfide bond</keyword>
<evidence type="ECO:0000256" key="6">
    <source>
        <dbReference type="ARBA" id="ARBA00023157"/>
    </source>
</evidence>
<feature type="domain" description="Pyridine nucleotide-disulphide oxidoreductase dimerisation" evidence="11">
    <location>
        <begin position="348"/>
        <end position="453"/>
    </location>
</feature>
<feature type="binding site" evidence="8">
    <location>
        <begin position="183"/>
        <end position="190"/>
    </location>
    <ligand>
        <name>NAD(+)</name>
        <dbReference type="ChEBI" id="CHEBI:57540"/>
    </ligand>
</feature>
<dbReference type="InterPro" id="IPR004099">
    <property type="entry name" value="Pyr_nucl-diS_OxRdtase_dimer"/>
</dbReference>
<feature type="binding site" evidence="8">
    <location>
        <begin position="146"/>
        <end position="148"/>
    </location>
    <ligand>
        <name>FAD</name>
        <dbReference type="ChEBI" id="CHEBI:57692"/>
    </ligand>
</feature>
<dbReference type="GO" id="GO:0003955">
    <property type="term" value="F:NAD(P)H dehydrogenase (quinone) activity"/>
    <property type="evidence" value="ECO:0007669"/>
    <property type="project" value="TreeGrafter"/>
</dbReference>
<dbReference type="FunFam" id="3.30.390.30:FF:000001">
    <property type="entry name" value="Dihydrolipoyl dehydrogenase"/>
    <property type="match status" value="1"/>
</dbReference>
<dbReference type="SUPFAM" id="SSF51905">
    <property type="entry name" value="FAD/NAD(P)-binding domain"/>
    <property type="match status" value="1"/>
</dbReference>
<feature type="binding site" evidence="8">
    <location>
        <position position="312"/>
    </location>
    <ligand>
        <name>FAD</name>
        <dbReference type="ChEBI" id="CHEBI:57692"/>
    </ligand>
</feature>
<keyword evidence="7 10" id="KW-0676">Redox-active center</keyword>
<evidence type="ECO:0000256" key="8">
    <source>
        <dbReference type="PIRSR" id="PIRSR000350-3"/>
    </source>
</evidence>
<dbReference type="InterPro" id="IPR012999">
    <property type="entry name" value="Pyr_OxRdtase_I_AS"/>
</dbReference>
<evidence type="ECO:0000256" key="7">
    <source>
        <dbReference type="ARBA" id="ARBA00023284"/>
    </source>
</evidence>
<feature type="binding site" evidence="8">
    <location>
        <position position="58"/>
    </location>
    <ligand>
        <name>FAD</name>
        <dbReference type="ChEBI" id="CHEBI:57692"/>
    </ligand>
</feature>
<dbReference type="Gene3D" id="3.30.390.30">
    <property type="match status" value="1"/>
</dbReference>
<evidence type="ECO:0000313" key="14">
    <source>
        <dbReference type="Proteomes" id="UP000192917"/>
    </source>
</evidence>
<name>A0A1Y6C751_9PROT</name>
<dbReference type="Pfam" id="PF07992">
    <property type="entry name" value="Pyr_redox_2"/>
    <property type="match status" value="1"/>
</dbReference>
<dbReference type="PROSITE" id="PS00076">
    <property type="entry name" value="PYRIDINE_REDOX_1"/>
    <property type="match status" value="1"/>
</dbReference>
<evidence type="ECO:0000259" key="11">
    <source>
        <dbReference type="Pfam" id="PF02852"/>
    </source>
</evidence>
<sequence>MAPGMVAEVIETDICVIGAGSGGLSVAAGAAQLGARVVLVERGAMGGDCLNYGCVPSKSLIAAAAAAQTFRGAGRFGIAAAEPAVDPLALREHVRGVVAAIAPHDSIERFEGLGVRVIRAEARFTGPAEIEAGGMRVRARRFVVATGSRPSAPPIPGLAEAGYLTNETIFELAERPEHLIVVGGGPIGCELAQAHRRLGARVTLLEAFAILGKDDPEVTAVAKARLAAEGVALREGVAIEAIERRDGRVLVRLGGAGAGEVVEGSHLLVAAGRRPNVEALNLQAAGIAFSPKGIEVDAGLRSSNRRVFAIGDVAGGYQFTHVAGYHAGIVIRRALFRLPARVDTRALPWVTYTDPEIAHVGLTEAQARERHGAAVRALTWPFAENDRAQAERETEGLIKVVVDRRGRVLGASIVGSRAGELIGPWVLAVGQRLKIGALANAIFPYPTLSEVSKRVAGSYYTPKLFSGRTRTLVRWLLRLG</sequence>
<keyword evidence="2 10" id="KW-0285">Flavoprotein</keyword>
<comment type="similarity">
    <text evidence="1 10">Belongs to the class-I pyridine nucleotide-disulfide oxidoreductase family.</text>
</comment>
<proteinExistence type="inferred from homology"/>
<protein>
    <submittedName>
        <fullName evidence="13">Pyruvate/2-oxoglutarate dehydrogenase complex, dihydrolipoamide dehydrogenase (E3) component</fullName>
    </submittedName>
</protein>
<reference evidence="13 14" key="1">
    <citation type="submission" date="2017-04" db="EMBL/GenBank/DDBJ databases">
        <authorList>
            <person name="Afonso C.L."/>
            <person name="Miller P.J."/>
            <person name="Scott M.A."/>
            <person name="Spackman E."/>
            <person name="Goraichik I."/>
            <person name="Dimitrov K.M."/>
            <person name="Suarez D.L."/>
            <person name="Swayne D.E."/>
        </authorList>
    </citation>
    <scope>NUCLEOTIDE SEQUENCE [LARGE SCALE GENOMIC DNA]</scope>
    <source>
        <strain evidence="13 14">USBA 355</strain>
    </source>
</reference>
<feature type="binding site" evidence="8">
    <location>
        <position position="206"/>
    </location>
    <ligand>
        <name>NAD(+)</name>
        <dbReference type="ChEBI" id="CHEBI:57540"/>
    </ligand>
</feature>
<feature type="binding site" evidence="8">
    <location>
        <position position="272"/>
    </location>
    <ligand>
        <name>NAD(+)</name>
        <dbReference type="ChEBI" id="CHEBI:57540"/>
    </ligand>
</feature>
<dbReference type="InterPro" id="IPR023753">
    <property type="entry name" value="FAD/NAD-binding_dom"/>
</dbReference>
<dbReference type="PRINTS" id="PR00368">
    <property type="entry name" value="FADPNR"/>
</dbReference>
<evidence type="ECO:0000256" key="4">
    <source>
        <dbReference type="ARBA" id="ARBA00022857"/>
    </source>
</evidence>
<dbReference type="InterPro" id="IPR016156">
    <property type="entry name" value="FAD/NAD-linked_Rdtase_dimer_sf"/>
</dbReference>
<dbReference type="PRINTS" id="PR00411">
    <property type="entry name" value="PNDRDTASEI"/>
</dbReference>
<dbReference type="InterPro" id="IPR001100">
    <property type="entry name" value="Pyr_nuc-diS_OxRdtase"/>
</dbReference>
<dbReference type="GO" id="GO:0016668">
    <property type="term" value="F:oxidoreductase activity, acting on a sulfur group of donors, NAD(P) as acceptor"/>
    <property type="evidence" value="ECO:0007669"/>
    <property type="project" value="InterPro"/>
</dbReference>
<evidence type="ECO:0000256" key="10">
    <source>
        <dbReference type="RuleBase" id="RU003691"/>
    </source>
</evidence>
<keyword evidence="8" id="KW-0520">NAD</keyword>
<evidence type="ECO:0000256" key="9">
    <source>
        <dbReference type="PIRSR" id="PIRSR000350-4"/>
    </source>
</evidence>
<dbReference type="STRING" id="560819.SAMN05428998_116115"/>
<dbReference type="Pfam" id="PF02852">
    <property type="entry name" value="Pyr_redox_dim"/>
    <property type="match status" value="1"/>
</dbReference>
<dbReference type="SUPFAM" id="SSF55424">
    <property type="entry name" value="FAD/NAD-linked reductases, dimerisation (C-terminal) domain"/>
    <property type="match status" value="1"/>
</dbReference>
<comment type="cofactor">
    <cofactor evidence="8">
        <name>FAD</name>
        <dbReference type="ChEBI" id="CHEBI:57692"/>
    </cofactor>
    <text evidence="8">Binds 1 FAD per subunit.</text>
</comment>
<keyword evidence="13" id="KW-0670">Pyruvate</keyword>
<feature type="disulfide bond" description="Redox-active" evidence="9">
    <location>
        <begin position="49"/>
        <end position="54"/>
    </location>
</feature>
<evidence type="ECO:0000256" key="1">
    <source>
        <dbReference type="ARBA" id="ARBA00007532"/>
    </source>
</evidence>
<dbReference type="PIRSF" id="PIRSF000350">
    <property type="entry name" value="Mercury_reductase_MerA"/>
    <property type="match status" value="1"/>
</dbReference>
<evidence type="ECO:0000256" key="2">
    <source>
        <dbReference type="ARBA" id="ARBA00022630"/>
    </source>
</evidence>
<dbReference type="GO" id="GO:0050660">
    <property type="term" value="F:flavin adenine dinucleotide binding"/>
    <property type="evidence" value="ECO:0007669"/>
    <property type="project" value="TreeGrafter"/>
</dbReference>
<evidence type="ECO:0000256" key="3">
    <source>
        <dbReference type="ARBA" id="ARBA00022827"/>
    </source>
</evidence>
<organism evidence="13 14">
    <name type="scientific">Tistlia consotensis USBA 355</name>
    <dbReference type="NCBI Taxonomy" id="560819"/>
    <lineage>
        <taxon>Bacteria</taxon>
        <taxon>Pseudomonadati</taxon>
        <taxon>Pseudomonadota</taxon>
        <taxon>Alphaproteobacteria</taxon>
        <taxon>Rhodospirillales</taxon>
        <taxon>Rhodovibrionaceae</taxon>
        <taxon>Tistlia</taxon>
    </lineage>
</organism>